<accession>A0AAD8NGU6</accession>
<evidence type="ECO:0000259" key="1">
    <source>
        <dbReference type="SMART" id="SM00256"/>
    </source>
</evidence>
<dbReference type="InterPro" id="IPR036047">
    <property type="entry name" value="F-box-like_dom_sf"/>
</dbReference>
<dbReference type="Gene3D" id="1.20.1280.50">
    <property type="match status" value="1"/>
</dbReference>
<dbReference type="SMART" id="SM00256">
    <property type="entry name" value="FBOX"/>
    <property type="match status" value="1"/>
</dbReference>
<dbReference type="SUPFAM" id="SSF52047">
    <property type="entry name" value="RNI-like"/>
    <property type="match status" value="1"/>
</dbReference>
<name>A0AAD8NGU6_TARER</name>
<feature type="domain" description="F-box" evidence="1">
    <location>
        <begin position="26"/>
        <end position="66"/>
    </location>
</feature>
<dbReference type="InterPro" id="IPR053772">
    <property type="entry name" value="At1g61320/At1g61330-like"/>
</dbReference>
<keyword evidence="3" id="KW-1185">Reference proteome</keyword>
<dbReference type="InterPro" id="IPR001810">
    <property type="entry name" value="F-box_dom"/>
</dbReference>
<dbReference type="Pfam" id="PF00646">
    <property type="entry name" value="F-box"/>
    <property type="match status" value="1"/>
</dbReference>
<dbReference type="SUPFAM" id="SSF81383">
    <property type="entry name" value="F-box domain"/>
    <property type="match status" value="1"/>
</dbReference>
<dbReference type="InterPro" id="IPR053781">
    <property type="entry name" value="F-box_AtFBL13-like"/>
</dbReference>
<reference evidence="2" key="1">
    <citation type="journal article" date="2023" name="bioRxiv">
        <title>Improved chromosome-level genome assembly for marigold (Tagetes erecta).</title>
        <authorList>
            <person name="Jiang F."/>
            <person name="Yuan L."/>
            <person name="Wang S."/>
            <person name="Wang H."/>
            <person name="Xu D."/>
            <person name="Wang A."/>
            <person name="Fan W."/>
        </authorList>
    </citation>
    <scope>NUCLEOTIDE SEQUENCE</scope>
    <source>
        <strain evidence="2">WSJ</strain>
        <tissue evidence="2">Leaf</tissue>
    </source>
</reference>
<dbReference type="CDD" id="cd22160">
    <property type="entry name" value="F-box_AtFBL13-like"/>
    <property type="match status" value="1"/>
</dbReference>
<comment type="caution">
    <text evidence="2">The sequence shown here is derived from an EMBL/GenBank/DDBJ whole genome shotgun (WGS) entry which is preliminary data.</text>
</comment>
<evidence type="ECO:0000313" key="2">
    <source>
        <dbReference type="EMBL" id="KAK1415485.1"/>
    </source>
</evidence>
<sequence length="466" mass="53492">MKKRARVSRIKGENHGYNSNDYISRMPNDILISILSKLPLKEAATTSHLSTRWRYLWCQMYSLDFDANDKLDKIAVDSKLRVLERPKYINWVNRVTRQHKGPTIDDLRICFDLDKTSKSAVDKWVEFAVSKRVRRLELDLLENGEMLRQTPRNYVFPIKIFDRSLGLTVKRHSLTLAKTVSVKEMEIKCLKSLFLKCVNVNEDALAKLLLNCSALQQLSIHGSGDLVNVNISGKSLVLKYFEIVFCFGVKSIEITDSNLESFSYLGPGITIKLNNLPKLEEISIGEGYSGFENNVFGQISCCISHLQILTLDIYRPEENIKFLSFPELPKLKQLILKVGAWDDDSLLEFTSLAKCCPKLQRFVIQLIWMSPAKRRRKIRQVAKHPHKHLQLVEIVGYYGRTSDVELAVYFIENAMSLRKLIIDPRYQVLERTPVGNEQLKKEKSARSCAKKQLGSRTPQGVELVIL</sequence>
<gene>
    <name evidence="2" type="ORF">QVD17_31267</name>
</gene>
<dbReference type="InterPro" id="IPR055357">
    <property type="entry name" value="LRR_At1g61320_AtMIF1"/>
</dbReference>
<protein>
    <recommendedName>
        <fullName evidence="1">F-box domain-containing protein</fullName>
    </recommendedName>
</protein>
<proteinExistence type="predicted"/>
<dbReference type="Proteomes" id="UP001229421">
    <property type="component" value="Unassembled WGS sequence"/>
</dbReference>
<dbReference type="Pfam" id="PF23622">
    <property type="entry name" value="LRR_At1g61320_AtMIF1"/>
    <property type="match status" value="1"/>
</dbReference>
<organism evidence="2 3">
    <name type="scientific">Tagetes erecta</name>
    <name type="common">African marigold</name>
    <dbReference type="NCBI Taxonomy" id="13708"/>
    <lineage>
        <taxon>Eukaryota</taxon>
        <taxon>Viridiplantae</taxon>
        <taxon>Streptophyta</taxon>
        <taxon>Embryophyta</taxon>
        <taxon>Tracheophyta</taxon>
        <taxon>Spermatophyta</taxon>
        <taxon>Magnoliopsida</taxon>
        <taxon>eudicotyledons</taxon>
        <taxon>Gunneridae</taxon>
        <taxon>Pentapetalae</taxon>
        <taxon>asterids</taxon>
        <taxon>campanulids</taxon>
        <taxon>Asterales</taxon>
        <taxon>Asteraceae</taxon>
        <taxon>Asteroideae</taxon>
        <taxon>Heliantheae alliance</taxon>
        <taxon>Tageteae</taxon>
        <taxon>Tagetes</taxon>
    </lineage>
</organism>
<dbReference type="AlphaFoldDB" id="A0AAD8NGU6"/>
<dbReference type="PANTHER" id="PTHR34145">
    <property type="entry name" value="OS02G0105600 PROTEIN"/>
    <property type="match status" value="1"/>
</dbReference>
<dbReference type="Gene3D" id="3.80.10.10">
    <property type="entry name" value="Ribonuclease Inhibitor"/>
    <property type="match status" value="1"/>
</dbReference>
<dbReference type="EMBL" id="JAUHHV010000008">
    <property type="protein sequence ID" value="KAK1415485.1"/>
    <property type="molecule type" value="Genomic_DNA"/>
</dbReference>
<dbReference type="InterPro" id="IPR032675">
    <property type="entry name" value="LRR_dom_sf"/>
</dbReference>
<evidence type="ECO:0000313" key="3">
    <source>
        <dbReference type="Proteomes" id="UP001229421"/>
    </source>
</evidence>
<dbReference type="PANTHER" id="PTHR34145:SF79">
    <property type="entry name" value="F-BOX DOMAIN, FBD DOMAIN, LEUCINE-RICH REPEAT DOMAIN SUPERFAMILY"/>
    <property type="match status" value="1"/>
</dbReference>